<evidence type="ECO:0000313" key="2">
    <source>
        <dbReference type="EMBL" id="CAD5115555.1"/>
    </source>
</evidence>
<feature type="region of interest" description="Disordered" evidence="1">
    <location>
        <begin position="60"/>
        <end position="88"/>
    </location>
</feature>
<dbReference type="Gene3D" id="3.40.50.300">
    <property type="entry name" value="P-loop containing nucleotide triphosphate hydrolases"/>
    <property type="match status" value="1"/>
</dbReference>
<dbReference type="Proteomes" id="UP000549394">
    <property type="component" value="Unassembled WGS sequence"/>
</dbReference>
<evidence type="ECO:0000313" key="3">
    <source>
        <dbReference type="Proteomes" id="UP000549394"/>
    </source>
</evidence>
<sequence length="371" mass="43006">MNRNYTLYDATDENSEDSNSTLSNSPTKSHTNDYKLCENFHRKLKFKECQVDKKRLTKRKKKRSLLTSKKVQSRLVAEDPKSHGDQFNTLTTKKENEMNNKRVSILDVGISSEDQRKMMKRMAELKNFSEKTYKNFMRDCQEARESQTTSRSSFQNKFEGFRTVNEEKSMQLKEKADNSFFPKVLVLGNRCSGKTTLINRLTLLNGQVSIRSISTDSRRIVCCSTTEITYNIDDCNKGIIFCDLVNVKVERDLLNAINQCDLVVIVYKTNSLHQLESVHDFWITEVEKCDKKKCIIVVGMVNLNVSYEDVVNRLDTSQRDEQEETLNAQKDSIQYVKCDVNDKESIMDVFKTINDSLPVINRDRNKFCCIS</sequence>
<gene>
    <name evidence="2" type="ORF">DGYR_LOCUS4284</name>
</gene>
<dbReference type="EMBL" id="CAJFCJ010000006">
    <property type="protein sequence ID" value="CAD5115555.1"/>
    <property type="molecule type" value="Genomic_DNA"/>
</dbReference>
<evidence type="ECO:0000256" key="1">
    <source>
        <dbReference type="SAM" id="MobiDB-lite"/>
    </source>
</evidence>
<name>A0A7I8VGX4_9ANNE</name>
<protein>
    <submittedName>
        <fullName evidence="2">DgyrCDS4519</fullName>
    </submittedName>
</protein>
<feature type="region of interest" description="Disordered" evidence="1">
    <location>
        <begin position="1"/>
        <end position="32"/>
    </location>
</feature>
<dbReference type="CDD" id="cd00882">
    <property type="entry name" value="Ras_like_GTPase"/>
    <property type="match status" value="1"/>
</dbReference>
<accession>A0A7I8VGX4</accession>
<feature type="compositionally biased region" description="Polar residues" evidence="1">
    <location>
        <begin position="17"/>
        <end position="29"/>
    </location>
</feature>
<reference evidence="2 3" key="1">
    <citation type="submission" date="2020-08" db="EMBL/GenBank/DDBJ databases">
        <authorList>
            <person name="Hejnol A."/>
        </authorList>
    </citation>
    <scope>NUCLEOTIDE SEQUENCE [LARGE SCALE GENOMIC DNA]</scope>
</reference>
<comment type="caution">
    <text evidence="2">The sequence shown here is derived from an EMBL/GenBank/DDBJ whole genome shotgun (WGS) entry which is preliminary data.</text>
</comment>
<proteinExistence type="predicted"/>
<organism evidence="2 3">
    <name type="scientific">Dimorphilus gyrociliatus</name>
    <dbReference type="NCBI Taxonomy" id="2664684"/>
    <lineage>
        <taxon>Eukaryota</taxon>
        <taxon>Metazoa</taxon>
        <taxon>Spiralia</taxon>
        <taxon>Lophotrochozoa</taxon>
        <taxon>Annelida</taxon>
        <taxon>Polychaeta</taxon>
        <taxon>Polychaeta incertae sedis</taxon>
        <taxon>Dinophilidae</taxon>
        <taxon>Dimorphilus</taxon>
    </lineage>
</organism>
<dbReference type="SUPFAM" id="SSF52540">
    <property type="entry name" value="P-loop containing nucleoside triphosphate hydrolases"/>
    <property type="match status" value="1"/>
</dbReference>
<dbReference type="AlphaFoldDB" id="A0A7I8VGX4"/>
<keyword evidence="3" id="KW-1185">Reference proteome</keyword>
<dbReference type="InterPro" id="IPR027417">
    <property type="entry name" value="P-loop_NTPase"/>
</dbReference>
<dbReference type="Pfam" id="PF08477">
    <property type="entry name" value="Roc"/>
    <property type="match status" value="1"/>
</dbReference>